<reference evidence="5 6" key="1">
    <citation type="journal article" date="2014" name="Nature">
        <title>Sequential evolution of bacterial morphology by co-option of a developmental regulator.</title>
        <authorList>
            <person name="Jiang C."/>
            <person name="Brown P.J."/>
            <person name="Ducret A."/>
            <person name="Brun Y.V."/>
        </authorList>
    </citation>
    <scope>NUCLEOTIDE SEQUENCE [LARGE SCALE GENOMIC DNA]</scope>
    <source>
        <strain evidence="5 6">DSM 16100</strain>
    </source>
</reference>
<dbReference type="SMART" id="SM00892">
    <property type="entry name" value="Endonuclease_NS"/>
    <property type="match status" value="1"/>
</dbReference>
<dbReference type="InterPro" id="IPR020821">
    <property type="entry name" value="ENPP1-3/EXOG-like_nuc-like"/>
</dbReference>
<dbReference type="GO" id="GO:0003676">
    <property type="term" value="F:nucleic acid binding"/>
    <property type="evidence" value="ECO:0007669"/>
    <property type="project" value="InterPro"/>
</dbReference>
<protein>
    <recommendedName>
        <fullName evidence="7">Serine protease</fullName>
    </recommendedName>
</protein>
<dbReference type="PANTHER" id="PTHR13966">
    <property type="entry name" value="ENDONUCLEASE RELATED"/>
    <property type="match status" value="1"/>
</dbReference>
<dbReference type="Gene3D" id="2.40.10.120">
    <property type="match status" value="1"/>
</dbReference>
<comment type="caution">
    <text evidence="5">The sequence shown here is derived from an EMBL/GenBank/DDBJ whole genome shotgun (WGS) entry which is preliminary data.</text>
</comment>
<evidence type="ECO:0000313" key="6">
    <source>
        <dbReference type="Proteomes" id="UP000017837"/>
    </source>
</evidence>
<feature type="domain" description="ENPP1-3/EXOG-like endonuclease/phosphodiesterase" evidence="3">
    <location>
        <begin position="465"/>
        <end position="681"/>
    </location>
</feature>
<dbReference type="STRING" id="1121022.GCA_000376105_02653"/>
<dbReference type="Gene3D" id="3.40.570.10">
    <property type="entry name" value="Extracellular Endonuclease, subunit A"/>
    <property type="match status" value="1"/>
</dbReference>
<dbReference type="InterPro" id="IPR009003">
    <property type="entry name" value="Peptidase_S1_PA"/>
</dbReference>
<evidence type="ECO:0000259" key="3">
    <source>
        <dbReference type="SMART" id="SM00477"/>
    </source>
</evidence>
<dbReference type="eggNOG" id="COG3591">
    <property type="taxonomic scope" value="Bacteria"/>
</dbReference>
<dbReference type="InterPro" id="IPR044925">
    <property type="entry name" value="His-Me_finger_sf"/>
</dbReference>
<dbReference type="OrthoDB" id="9811262at2"/>
<dbReference type="GO" id="GO:0004519">
    <property type="term" value="F:endonuclease activity"/>
    <property type="evidence" value="ECO:0007669"/>
    <property type="project" value="TreeGrafter"/>
</dbReference>
<evidence type="ECO:0000259" key="4">
    <source>
        <dbReference type="SMART" id="SM00892"/>
    </source>
</evidence>
<keyword evidence="6" id="KW-1185">Reference proteome</keyword>
<dbReference type="PATRIC" id="fig|1121022.4.peg.1645"/>
<dbReference type="GO" id="GO:0016787">
    <property type="term" value="F:hydrolase activity"/>
    <property type="evidence" value="ECO:0007669"/>
    <property type="project" value="InterPro"/>
</dbReference>
<dbReference type="Pfam" id="PF01223">
    <property type="entry name" value="Endonuclease_NS"/>
    <property type="match status" value="1"/>
</dbReference>
<evidence type="ECO:0008006" key="7">
    <source>
        <dbReference type="Google" id="ProtNLM"/>
    </source>
</evidence>
<dbReference type="SMART" id="SM00477">
    <property type="entry name" value="NUC"/>
    <property type="match status" value="1"/>
</dbReference>
<organism evidence="5 6">
    <name type="scientific">Asticcacaulis benevestitus DSM 16100 = ATCC BAA-896</name>
    <dbReference type="NCBI Taxonomy" id="1121022"/>
    <lineage>
        <taxon>Bacteria</taxon>
        <taxon>Pseudomonadati</taxon>
        <taxon>Pseudomonadota</taxon>
        <taxon>Alphaproteobacteria</taxon>
        <taxon>Caulobacterales</taxon>
        <taxon>Caulobacteraceae</taxon>
        <taxon>Asticcacaulis</taxon>
    </lineage>
</organism>
<dbReference type="EMBL" id="AWGB01000012">
    <property type="protein sequence ID" value="ESQ92604.1"/>
    <property type="molecule type" value="Genomic_DNA"/>
</dbReference>
<dbReference type="PANTHER" id="PTHR13966:SF5">
    <property type="entry name" value="ENDONUCLEASE G, MITOCHONDRIAL"/>
    <property type="match status" value="1"/>
</dbReference>
<dbReference type="SUPFAM" id="SSF54060">
    <property type="entry name" value="His-Me finger endonucleases"/>
    <property type="match status" value="1"/>
</dbReference>
<evidence type="ECO:0000256" key="2">
    <source>
        <dbReference type="PIRSR" id="PIRSR640255-2"/>
    </source>
</evidence>
<dbReference type="AlphaFoldDB" id="V4PYW8"/>
<feature type="domain" description="DNA/RNA non-specific endonuclease/pyrophosphatase/phosphodiesterase" evidence="4">
    <location>
        <begin position="464"/>
        <end position="679"/>
    </location>
</feature>
<evidence type="ECO:0000313" key="5">
    <source>
        <dbReference type="EMBL" id="ESQ92604.1"/>
    </source>
</evidence>
<keyword evidence="2" id="KW-0479">Metal-binding</keyword>
<dbReference type="InterPro" id="IPR044929">
    <property type="entry name" value="DNA/RNA_non-sp_Endonuclease_sf"/>
</dbReference>
<dbReference type="Proteomes" id="UP000017837">
    <property type="component" value="Unassembled WGS sequence"/>
</dbReference>
<sequence>MDQRQIQALSFLSGILPKTAALENGGLESLSASGAETEIAPAGYVPDDLKPLVQKTVEKIAARRPLEAAETFALEAIIIPDKRPVLDVLAGNTFATDHPLWKHLLDDAPRNIIRQAIPAVGRVELPGHPALPYGGTAFVAGPGLIMTNRHVAEIFANGLGLRDLAFKPGLKSDIDLEKRVDGGTVRLEVVQVVMIHPYWDMALLRVEDLPDTIAPLRLEVTPPSGVFDVVAIGYPAFDPRNDAQVQNQVFRGIYNVKRLMPGKFTGRRETNSFGKTVNAGTHDPSTLGGASGSAVLSVGQGTVAALHFGGLYLDTNFGVPAFELARDGRVIDAGVAFAGTPQRQPGPWDDYWADTETPAQSRVYPSPAPQREPTANRVSVTIPVTVTVDIGSPGSAPVTATATARPPLGPPDNLVPVEAPAEDYRTRRGYVPEFLGPEVPLPKVGATHDILSYDNGGLPDTELRYEHFSVVMSRSRRMCILSACNIDGGRSRKAPRVGWRLDPRIPSAQQILNECYGNPPRFSRGHMTRREDPVWGDDAATWNRGNADSMHVTNTVPQMQAFNSPIWLALEDYALGHAREDAMKISVFTGPYFDSQDPPIYGIRIPVKFWKVIAFIHDRTGKLCATGYEMSQKDSLPSPDTEFVFGEFHSPQQAIATQTSIRAIEARGGISFGGLADVDAKSSTTEASWGGTDIRLDQLEQIRFL</sequence>
<accession>V4PYW8</accession>
<dbReference type="GO" id="GO:0046872">
    <property type="term" value="F:metal ion binding"/>
    <property type="evidence" value="ECO:0007669"/>
    <property type="project" value="UniProtKB-KW"/>
</dbReference>
<dbReference type="RefSeq" id="WP_018082320.1">
    <property type="nucleotide sequence ID" value="NZ_AQWM01000013.1"/>
</dbReference>
<dbReference type="InterPro" id="IPR040255">
    <property type="entry name" value="Non-specific_endonuclease"/>
</dbReference>
<proteinExistence type="predicted"/>
<feature type="active site" description="Proton acceptor" evidence="1">
    <location>
        <position position="526"/>
    </location>
</feature>
<name>V4PYW8_9CAUL</name>
<dbReference type="InterPro" id="IPR001604">
    <property type="entry name" value="Endo_G_ENPP1-like_dom"/>
</dbReference>
<feature type="binding site" evidence="2">
    <location>
        <position position="563"/>
    </location>
    <ligand>
        <name>Mg(2+)</name>
        <dbReference type="ChEBI" id="CHEBI:18420"/>
        <note>catalytic</note>
    </ligand>
</feature>
<dbReference type="SUPFAM" id="SSF50494">
    <property type="entry name" value="Trypsin-like serine proteases"/>
    <property type="match status" value="1"/>
</dbReference>
<evidence type="ECO:0000256" key="1">
    <source>
        <dbReference type="PIRSR" id="PIRSR640255-1"/>
    </source>
</evidence>
<dbReference type="Pfam" id="PF13365">
    <property type="entry name" value="Trypsin_2"/>
    <property type="match status" value="1"/>
</dbReference>
<dbReference type="eggNOG" id="COG1864">
    <property type="taxonomic scope" value="Bacteria"/>
</dbReference>
<gene>
    <name evidence="5" type="ORF">ABENE_08175</name>
</gene>